<evidence type="ECO:0000313" key="2">
    <source>
        <dbReference type="EMBL" id="KAA5376689.1"/>
    </source>
</evidence>
<dbReference type="Pfam" id="PF00754">
    <property type="entry name" value="F5_F8_type_C"/>
    <property type="match status" value="1"/>
</dbReference>
<gene>
    <name evidence="2" type="ORF">F2Y44_24680</name>
</gene>
<dbReference type="SUPFAM" id="SSF49785">
    <property type="entry name" value="Galactose-binding domain-like"/>
    <property type="match status" value="1"/>
</dbReference>
<proteinExistence type="predicted"/>
<protein>
    <submittedName>
        <fullName evidence="2">Discoidin domain-containing protein</fullName>
    </submittedName>
</protein>
<comment type="caution">
    <text evidence="2">The sequence shown here is derived from an EMBL/GenBank/DDBJ whole genome shotgun (WGS) entry which is preliminary data.</text>
</comment>
<name>A0A642PJG5_9BACT</name>
<sequence length="118" mass="12775">AQKPAKRVSASTNPEDAENVLDEKINTAWQGNKGDYITFALKNGAKVDKVAIAFTRDNNLPATFEIQLSGGGGQFLTVYSGTVSEYGKLISYPFKGTTASDLRIVLNDDRVSIAEVKF</sequence>
<dbReference type="EMBL" id="VVZE01000281">
    <property type="protein sequence ID" value="KAA5376689.1"/>
    <property type="molecule type" value="Genomic_DNA"/>
</dbReference>
<dbReference type="InterPro" id="IPR008979">
    <property type="entry name" value="Galactose-bd-like_sf"/>
</dbReference>
<dbReference type="RefSeq" id="WP_149943275.1">
    <property type="nucleotide sequence ID" value="NZ_VVZE01000281.1"/>
</dbReference>
<feature type="non-terminal residue" evidence="2">
    <location>
        <position position="1"/>
    </location>
</feature>
<organism evidence="2">
    <name type="scientific">Phocaeicola dorei</name>
    <dbReference type="NCBI Taxonomy" id="357276"/>
    <lineage>
        <taxon>Bacteria</taxon>
        <taxon>Pseudomonadati</taxon>
        <taxon>Bacteroidota</taxon>
        <taxon>Bacteroidia</taxon>
        <taxon>Bacteroidales</taxon>
        <taxon>Bacteroidaceae</taxon>
        <taxon>Phocaeicola</taxon>
    </lineage>
</organism>
<feature type="domain" description="F5/8 type C" evidence="1">
    <location>
        <begin position="9"/>
        <end position="108"/>
    </location>
</feature>
<dbReference type="AlphaFoldDB" id="A0A642PJG5"/>
<reference evidence="2" key="1">
    <citation type="journal article" date="2019" name="Nat. Med.">
        <title>A library of human gut bacterial isolates paired with longitudinal multiomics data enables mechanistic microbiome research.</title>
        <authorList>
            <person name="Poyet M."/>
            <person name="Groussin M."/>
            <person name="Gibbons S.M."/>
            <person name="Avila-Pacheco J."/>
            <person name="Jiang X."/>
            <person name="Kearney S.M."/>
            <person name="Perrotta A.R."/>
            <person name="Berdy B."/>
            <person name="Zhao S."/>
            <person name="Lieberman T.D."/>
            <person name="Swanson P.K."/>
            <person name="Smith M."/>
            <person name="Roesemann S."/>
            <person name="Alexander J.E."/>
            <person name="Rich S.A."/>
            <person name="Livny J."/>
            <person name="Vlamakis H."/>
            <person name="Clish C."/>
            <person name="Bullock K."/>
            <person name="Deik A."/>
            <person name="Scott J."/>
            <person name="Pierce K.A."/>
            <person name="Xavier R.J."/>
            <person name="Alm E.J."/>
        </authorList>
    </citation>
    <scope>NUCLEOTIDE SEQUENCE [LARGE SCALE GENOMIC DNA]</scope>
    <source>
        <strain evidence="2">BIOML-A8</strain>
    </source>
</reference>
<evidence type="ECO:0000259" key="1">
    <source>
        <dbReference type="Pfam" id="PF00754"/>
    </source>
</evidence>
<accession>A0A642PJG5</accession>
<dbReference type="InterPro" id="IPR000421">
    <property type="entry name" value="FA58C"/>
</dbReference>
<dbReference type="Gene3D" id="2.60.120.260">
    <property type="entry name" value="Galactose-binding domain-like"/>
    <property type="match status" value="1"/>
</dbReference>